<evidence type="ECO:0000256" key="7">
    <source>
        <dbReference type="ARBA" id="ARBA00024042"/>
    </source>
</evidence>
<evidence type="ECO:0000256" key="10">
    <source>
        <dbReference type="PIRSR" id="PIRSR000138-2"/>
    </source>
</evidence>
<dbReference type="CDD" id="cd02809">
    <property type="entry name" value="alpha_hydroxyacid_oxid_FMN"/>
    <property type="match status" value="1"/>
</dbReference>
<protein>
    <recommendedName>
        <fullName evidence="8">L-lactate dehydrogenase</fullName>
        <ecNumber evidence="8">1.1.-.-</ecNumber>
    </recommendedName>
</protein>
<feature type="binding site" evidence="8 10">
    <location>
        <position position="127"/>
    </location>
    <ligand>
        <name>FMN</name>
        <dbReference type="ChEBI" id="CHEBI:58210"/>
    </ligand>
</feature>
<feature type="binding site" evidence="10">
    <location>
        <position position="24"/>
    </location>
    <ligand>
        <name>glyoxylate</name>
        <dbReference type="ChEBI" id="CHEBI:36655"/>
    </ligand>
</feature>
<comment type="catalytic activity">
    <reaction evidence="8">
        <text>(S)-lactate + A = pyruvate + AH2</text>
        <dbReference type="Rhea" id="RHEA:45816"/>
        <dbReference type="ChEBI" id="CHEBI:13193"/>
        <dbReference type="ChEBI" id="CHEBI:15361"/>
        <dbReference type="ChEBI" id="CHEBI:16651"/>
        <dbReference type="ChEBI" id="CHEBI:17499"/>
    </reaction>
</comment>
<dbReference type="Gene3D" id="3.20.20.70">
    <property type="entry name" value="Aldolase class I"/>
    <property type="match status" value="1"/>
</dbReference>
<dbReference type="NCBIfam" id="NF033901">
    <property type="entry name" value="L_lactate_LldD"/>
    <property type="match status" value="1"/>
</dbReference>
<feature type="binding site" evidence="8">
    <location>
        <position position="129"/>
    </location>
    <ligand>
        <name>substrate</name>
    </ligand>
</feature>
<evidence type="ECO:0000313" key="13">
    <source>
        <dbReference type="Proteomes" id="UP000245056"/>
    </source>
</evidence>
<reference evidence="12 13" key="1">
    <citation type="submission" date="2018-05" db="EMBL/GenBank/DDBJ databases">
        <title>Genome sequences of two Antarctic strains of Pseudomonas prosekii: insights into adaptation to extreme conditions.</title>
        <authorList>
            <person name="Snopkova K."/>
            <person name="Dufkova K."/>
            <person name="Cejkova D."/>
            <person name="Sedlacek I."/>
            <person name="Smajs D."/>
        </authorList>
    </citation>
    <scope>NUCLEOTIDE SEQUENCE [LARGE SCALE GENOMIC DNA]</scope>
    <source>
        <strain evidence="12 13">P2673</strain>
    </source>
</reference>
<feature type="binding site" evidence="10">
    <location>
        <position position="273"/>
    </location>
    <ligand>
        <name>FMN</name>
        <dbReference type="ChEBI" id="CHEBI:58210"/>
    </ligand>
</feature>
<feature type="binding site" evidence="8 10">
    <location>
        <position position="251"/>
    </location>
    <ligand>
        <name>FMN</name>
        <dbReference type="ChEBI" id="CHEBI:58210"/>
    </ligand>
</feature>
<keyword evidence="4 8" id="KW-0288">FMN</keyword>
<evidence type="ECO:0000256" key="3">
    <source>
        <dbReference type="ARBA" id="ARBA00022630"/>
    </source>
</evidence>
<name>A0A2U2D3Y6_9PSED</name>
<evidence type="ECO:0000256" key="8">
    <source>
        <dbReference type="HAMAP-Rule" id="MF_01559"/>
    </source>
</evidence>
<feature type="domain" description="FMN hydroxy acid dehydrogenase" evidence="11">
    <location>
        <begin position="1"/>
        <end position="380"/>
    </location>
</feature>
<dbReference type="EMBL" id="QFAW01000033">
    <property type="protein sequence ID" value="PWE41595.1"/>
    <property type="molecule type" value="Genomic_DNA"/>
</dbReference>
<feature type="binding site" evidence="8 10">
    <location>
        <position position="106"/>
    </location>
    <ligand>
        <name>FMN</name>
        <dbReference type="ChEBI" id="CHEBI:58210"/>
    </ligand>
</feature>
<keyword evidence="3 8" id="KW-0285">Flavoprotein</keyword>
<evidence type="ECO:0000256" key="1">
    <source>
        <dbReference type="ARBA" id="ARBA00001917"/>
    </source>
</evidence>
<dbReference type="InterPro" id="IPR037396">
    <property type="entry name" value="FMN_HAD"/>
</dbReference>
<feature type="binding site" evidence="8">
    <location>
        <begin position="306"/>
        <end position="330"/>
    </location>
    <ligand>
        <name>FMN</name>
        <dbReference type="ChEBI" id="CHEBI:58210"/>
    </ligand>
</feature>
<dbReference type="GO" id="GO:0004459">
    <property type="term" value="F:L-lactate dehydrogenase (NAD+) activity"/>
    <property type="evidence" value="ECO:0007669"/>
    <property type="project" value="UniProtKB-UniRule"/>
</dbReference>
<feature type="binding site" evidence="10">
    <location>
        <begin position="77"/>
        <end position="79"/>
    </location>
    <ligand>
        <name>FMN</name>
        <dbReference type="ChEBI" id="CHEBI:58210"/>
    </ligand>
</feature>
<dbReference type="InterPro" id="IPR000262">
    <property type="entry name" value="FMN-dep_DH"/>
</dbReference>
<dbReference type="InterPro" id="IPR008259">
    <property type="entry name" value="FMN_hydac_DH_AS"/>
</dbReference>
<feature type="binding site" evidence="8 10">
    <location>
        <position position="155"/>
    </location>
    <ligand>
        <name>FMN</name>
        <dbReference type="ChEBI" id="CHEBI:58210"/>
    </ligand>
</feature>
<dbReference type="GO" id="GO:0010181">
    <property type="term" value="F:FMN binding"/>
    <property type="evidence" value="ECO:0007669"/>
    <property type="project" value="InterPro"/>
</dbReference>
<dbReference type="AlphaFoldDB" id="A0A2U2D3Y6"/>
<evidence type="ECO:0000259" key="11">
    <source>
        <dbReference type="PROSITE" id="PS51349"/>
    </source>
</evidence>
<dbReference type="InterPro" id="IPR013785">
    <property type="entry name" value="Aldolase_TIM"/>
</dbReference>
<comment type="caution">
    <text evidence="12">The sequence shown here is derived from an EMBL/GenBank/DDBJ whole genome shotgun (WGS) entry which is preliminary data.</text>
</comment>
<dbReference type="PROSITE" id="PS00557">
    <property type="entry name" value="FMN_HYDROXY_ACID_DH_1"/>
    <property type="match status" value="1"/>
</dbReference>
<keyword evidence="5 8" id="KW-0560">Oxidoreductase</keyword>
<keyword evidence="6 8" id="KW-0472">Membrane</keyword>
<dbReference type="PANTHER" id="PTHR10578">
    <property type="entry name" value="S -2-HYDROXY-ACID OXIDASE-RELATED"/>
    <property type="match status" value="1"/>
</dbReference>
<dbReference type="Pfam" id="PF01070">
    <property type="entry name" value="FMN_dh"/>
    <property type="match status" value="1"/>
</dbReference>
<dbReference type="EC" id="1.1.-.-" evidence="8"/>
<feature type="binding site" evidence="10">
    <location>
        <begin position="306"/>
        <end position="310"/>
    </location>
    <ligand>
        <name>FMN</name>
        <dbReference type="ChEBI" id="CHEBI:58210"/>
    </ligand>
</feature>
<feature type="binding site" evidence="10">
    <location>
        <position position="164"/>
    </location>
    <ligand>
        <name>glyoxylate</name>
        <dbReference type="ChEBI" id="CHEBI:36655"/>
    </ligand>
</feature>
<dbReference type="FunFam" id="3.20.20.70:FF:000029">
    <property type="entry name" value="L-lactate dehydrogenase"/>
    <property type="match status" value="1"/>
</dbReference>
<comment type="cofactor">
    <cofactor evidence="1 8">
        <name>FMN</name>
        <dbReference type="ChEBI" id="CHEBI:58210"/>
    </cofactor>
</comment>
<dbReference type="PANTHER" id="PTHR10578:SF85">
    <property type="entry name" value="L-LACTATE DEHYDROGENASE"/>
    <property type="match status" value="1"/>
</dbReference>
<dbReference type="GO" id="GO:0005886">
    <property type="term" value="C:plasma membrane"/>
    <property type="evidence" value="ECO:0007669"/>
    <property type="project" value="UniProtKB-SubCell"/>
</dbReference>
<comment type="function">
    <text evidence="8">Catalyzes the conversion of L-lactate to pyruvate. Is coupled to the respiratory chain.</text>
</comment>
<feature type="binding site" evidence="10">
    <location>
        <position position="278"/>
    </location>
    <ligand>
        <name>glyoxylate</name>
        <dbReference type="ChEBI" id="CHEBI:36655"/>
    </ligand>
</feature>
<feature type="binding site" evidence="8">
    <location>
        <position position="278"/>
    </location>
    <ligand>
        <name>substrate</name>
    </ligand>
</feature>
<organism evidence="12 13">
    <name type="scientific">Pseudomonas prosekii</name>
    <dbReference type="NCBI Taxonomy" id="1148509"/>
    <lineage>
        <taxon>Bacteria</taxon>
        <taxon>Pseudomonadati</taxon>
        <taxon>Pseudomonadota</taxon>
        <taxon>Gammaproteobacteria</taxon>
        <taxon>Pseudomonadales</taxon>
        <taxon>Pseudomonadaceae</taxon>
        <taxon>Pseudomonas</taxon>
    </lineage>
</organism>
<evidence type="ECO:0000256" key="4">
    <source>
        <dbReference type="ARBA" id="ARBA00022643"/>
    </source>
</evidence>
<feature type="binding site" evidence="8">
    <location>
        <position position="164"/>
    </location>
    <ligand>
        <name>substrate</name>
    </ligand>
</feature>
<dbReference type="HAMAP" id="MF_01559">
    <property type="entry name" value="L_lact_dehydr"/>
    <property type="match status" value="1"/>
</dbReference>
<feature type="binding site" evidence="10">
    <location>
        <position position="275"/>
    </location>
    <ligand>
        <name>glyoxylate</name>
        <dbReference type="ChEBI" id="CHEBI:36655"/>
    </ligand>
</feature>
<gene>
    <name evidence="8" type="primary">lldD</name>
    <name evidence="12" type="ORF">C9I49_21170</name>
</gene>
<dbReference type="PIRSF" id="PIRSF000138">
    <property type="entry name" value="Al-hdrx_acd_dh"/>
    <property type="match status" value="1"/>
</dbReference>
<evidence type="ECO:0000256" key="2">
    <source>
        <dbReference type="ARBA" id="ARBA00022475"/>
    </source>
</evidence>
<dbReference type="Proteomes" id="UP000245056">
    <property type="component" value="Unassembled WGS sequence"/>
</dbReference>
<dbReference type="InterPro" id="IPR012133">
    <property type="entry name" value="Alpha-hydoxy_acid_DH_FMN"/>
</dbReference>
<feature type="active site" description="Proton acceptor" evidence="8 9">
    <location>
        <position position="275"/>
    </location>
</feature>
<comment type="subcellular location">
    <subcellularLocation>
        <location evidence="8">Cell membrane</location>
        <topology evidence="8">Peripheral membrane protein</topology>
    </subcellularLocation>
</comment>
<feature type="binding site" evidence="8">
    <location>
        <position position="24"/>
    </location>
    <ligand>
        <name>substrate</name>
    </ligand>
</feature>
<evidence type="ECO:0000256" key="5">
    <source>
        <dbReference type="ARBA" id="ARBA00023002"/>
    </source>
</evidence>
<dbReference type="GO" id="GO:0009060">
    <property type="term" value="P:aerobic respiration"/>
    <property type="evidence" value="ECO:0007669"/>
    <property type="project" value="TreeGrafter"/>
</dbReference>
<proteinExistence type="inferred from homology"/>
<dbReference type="PROSITE" id="PS51349">
    <property type="entry name" value="FMN_HYDROXY_ACID_DH_2"/>
    <property type="match status" value="1"/>
</dbReference>
<comment type="similarity">
    <text evidence="7 8">Belongs to the FMN-dependent alpha-hydroxy acid dehydrogenase family.</text>
</comment>
<dbReference type="InterPro" id="IPR020920">
    <property type="entry name" value="LldD"/>
</dbReference>
<keyword evidence="2 8" id="KW-1003">Cell membrane</keyword>
<dbReference type="RefSeq" id="WP_109521814.1">
    <property type="nucleotide sequence ID" value="NZ_QFAW01000033.1"/>
</dbReference>
<dbReference type="SUPFAM" id="SSF51395">
    <property type="entry name" value="FMN-linked oxidoreductases"/>
    <property type="match status" value="1"/>
</dbReference>
<evidence type="ECO:0000256" key="6">
    <source>
        <dbReference type="ARBA" id="ARBA00023136"/>
    </source>
</evidence>
<evidence type="ECO:0000313" key="12">
    <source>
        <dbReference type="EMBL" id="PWE41595.1"/>
    </source>
</evidence>
<feature type="binding site" evidence="10">
    <location>
        <position position="129"/>
    </location>
    <ligand>
        <name>glyoxylate</name>
        <dbReference type="ChEBI" id="CHEBI:36655"/>
    </ligand>
</feature>
<accession>A0A2U2D3Y6</accession>
<feature type="binding site" evidence="10">
    <location>
        <begin position="329"/>
        <end position="330"/>
    </location>
    <ligand>
        <name>FMN</name>
        <dbReference type="ChEBI" id="CHEBI:58210"/>
    </ligand>
</feature>
<dbReference type="NCBIfam" id="NF008398">
    <property type="entry name" value="PRK11197.1"/>
    <property type="match status" value="1"/>
</dbReference>
<comment type="subunit">
    <text evidence="8">Homotetramer.</text>
</comment>
<dbReference type="GO" id="GO:0006089">
    <property type="term" value="P:lactate metabolic process"/>
    <property type="evidence" value="ECO:0007669"/>
    <property type="project" value="UniProtKB-UniRule"/>
</dbReference>
<dbReference type="OrthoDB" id="9770452at2"/>
<evidence type="ECO:0000256" key="9">
    <source>
        <dbReference type="PIRSR" id="PIRSR000138-1"/>
    </source>
</evidence>
<sequence>MIISSASDYREAARRKLPRFLFDYIDGGAYAEHTLRANSADLTSISLRQRILKNVETLSLETTLFNQPLAMPIILAPVGLTGMFARRGEVQAVRAAQNKGIPLCLSTVSVCSIEEVTAQSQQAIWFQLYVLKDRGFMRNALERAKAAGVKNLVFTVDMPTPGARYRDAHSGMSGPFASSRRMLQAMTRPDWAFNVGLMGRPHDLGNISAYLGKAVTLEDYMGWLANNFDPSISWSDLEWIRDFWQGPMIIKGILDPQDAKDAVTFGADGIVVSNHGGRQLDGVLSTTKAFPPIMQAIGDDLTVLVDSGIRSGLDVVRMLALGAKGVLLGRSMAYALAADGQRGVENMLDIFAREMRVAMTLTGVTSIAEINESTLVSAAPIS</sequence>